<gene>
    <name evidence="5" type="ORF">JCM19239_2100</name>
</gene>
<dbReference type="PANTHER" id="PTHR13794">
    <property type="entry name" value="ENOLASE SUPERFAMILY, MANDELATE RACEMASE"/>
    <property type="match status" value="1"/>
</dbReference>
<dbReference type="SUPFAM" id="SSF51604">
    <property type="entry name" value="Enolase C-terminal domain-like"/>
    <property type="match status" value="1"/>
</dbReference>
<evidence type="ECO:0000313" key="6">
    <source>
        <dbReference type="Proteomes" id="UP000029223"/>
    </source>
</evidence>
<keyword evidence="3" id="KW-0460">Magnesium</keyword>
<dbReference type="InterPro" id="IPR013341">
    <property type="entry name" value="Mandelate_racemase_N_dom"/>
</dbReference>
<evidence type="ECO:0000256" key="3">
    <source>
        <dbReference type="ARBA" id="ARBA00022842"/>
    </source>
</evidence>
<sequence>MNSKIKHIESKLFKIPLAEVLSDAKHGDHDHFELVTTTVTLEDGSKGTGYTYTGGKGGYSIKAMLEHDIQPALIGKDATQIDEIYDFMEWHIHYVGRGGISSFAMSCVDIALWDLKGKREGLPLWQMAGGKNNTCKAYCGGIDLQFPLEKLLNNIQGYLDSGYNAVKIKIGRENMQEDIDRIKAVRELIGPDVTFMIDANYSLTVEQAITLSKAVEQYDITWFEEPTIPDDYKGYGEIADKTSIPLAMGENLHTIHEFGYAMDQAKLGFVQPDASNCGGITGWLQAANLATEHNIPVCTHGMQELHVSLVSAFDTGWLEVHSFPIDEYTKRPLVVDNHRAVAPNTPGIGVEFDWEKLRSTRFKESKKGVGDSPPWVLCPFLWRGFFMPYDSLPMNCRPIDT</sequence>
<evidence type="ECO:0000256" key="1">
    <source>
        <dbReference type="ARBA" id="ARBA00001946"/>
    </source>
</evidence>
<dbReference type="GO" id="GO:0016159">
    <property type="term" value="F:muconolactone delta-isomerase activity"/>
    <property type="evidence" value="ECO:0007669"/>
    <property type="project" value="UniProtKB-EC"/>
</dbReference>
<proteinExistence type="predicted"/>
<dbReference type="InterPro" id="IPR036849">
    <property type="entry name" value="Enolase-like_C_sf"/>
</dbReference>
<dbReference type="SUPFAM" id="SSF54826">
    <property type="entry name" value="Enolase N-terminal domain-like"/>
    <property type="match status" value="1"/>
</dbReference>
<protein>
    <submittedName>
        <fullName evidence="5">Muconolactone isomerase</fullName>
        <ecNumber evidence="5">5.3.3.4</ecNumber>
    </submittedName>
</protein>
<dbReference type="CDD" id="cd03316">
    <property type="entry name" value="MR_like"/>
    <property type="match status" value="1"/>
</dbReference>
<dbReference type="EC" id="5.3.3.4" evidence="5"/>
<dbReference type="Gene3D" id="3.30.390.10">
    <property type="entry name" value="Enolase-like, N-terminal domain"/>
    <property type="match status" value="1"/>
</dbReference>
<evidence type="ECO:0000259" key="4">
    <source>
        <dbReference type="SMART" id="SM00922"/>
    </source>
</evidence>
<reference evidence="6" key="1">
    <citation type="submission" date="2014-09" db="EMBL/GenBank/DDBJ databases">
        <title>Vibrio variabilis JCM 19239. (C206) whole genome shotgun sequence.</title>
        <authorList>
            <person name="Sawabe T."/>
            <person name="Meirelles P."/>
            <person name="Nakanishi M."/>
            <person name="Sayaka M."/>
            <person name="Hattori M."/>
            <person name="Ohkuma M."/>
        </authorList>
    </citation>
    <scope>NUCLEOTIDE SEQUENCE [LARGE SCALE GENOMIC DNA]</scope>
    <source>
        <strain evidence="6">JCM 19239</strain>
    </source>
</reference>
<dbReference type="InterPro" id="IPR034382">
    <property type="entry name" value="AHGA_cycloisomerase"/>
</dbReference>
<dbReference type="SFLD" id="SFLDG00179">
    <property type="entry name" value="mandelate_racemase"/>
    <property type="match status" value="1"/>
</dbReference>
<name>A0ABQ0JF02_9VIBR</name>
<dbReference type="InterPro" id="IPR029017">
    <property type="entry name" value="Enolase-like_N"/>
</dbReference>
<keyword evidence="6" id="KW-1185">Reference proteome</keyword>
<accession>A0ABQ0JF02</accession>
<comment type="caution">
    <text evidence="5">The sequence shown here is derived from an EMBL/GenBank/DDBJ whole genome shotgun (WGS) entry which is preliminary data.</text>
</comment>
<dbReference type="Pfam" id="PF13378">
    <property type="entry name" value="MR_MLE_C"/>
    <property type="match status" value="1"/>
</dbReference>
<dbReference type="InterPro" id="IPR013342">
    <property type="entry name" value="Mandelate_racemase_C"/>
</dbReference>
<dbReference type="SMART" id="SM00922">
    <property type="entry name" value="MR_MLE"/>
    <property type="match status" value="1"/>
</dbReference>
<dbReference type="SFLD" id="SFLDF00557">
    <property type="entry name" value="3_6-anhydro-alpha-L-galactonat"/>
    <property type="match status" value="1"/>
</dbReference>
<keyword evidence="2" id="KW-0479">Metal-binding</keyword>
<dbReference type="EMBL" id="BBMS01000027">
    <property type="protein sequence ID" value="GAL27288.1"/>
    <property type="molecule type" value="Genomic_DNA"/>
</dbReference>
<dbReference type="InterPro" id="IPR029065">
    <property type="entry name" value="Enolase_C-like"/>
</dbReference>
<evidence type="ECO:0000313" key="5">
    <source>
        <dbReference type="EMBL" id="GAL27288.1"/>
    </source>
</evidence>
<evidence type="ECO:0000256" key="2">
    <source>
        <dbReference type="ARBA" id="ARBA00022723"/>
    </source>
</evidence>
<dbReference type="SFLD" id="SFLDS00001">
    <property type="entry name" value="Enolase"/>
    <property type="match status" value="1"/>
</dbReference>
<organism evidence="5 6">
    <name type="scientific">Vibrio variabilis</name>
    <dbReference type="NCBI Taxonomy" id="990271"/>
    <lineage>
        <taxon>Bacteria</taxon>
        <taxon>Pseudomonadati</taxon>
        <taxon>Pseudomonadota</taxon>
        <taxon>Gammaproteobacteria</taxon>
        <taxon>Vibrionales</taxon>
        <taxon>Vibrionaceae</taxon>
        <taxon>Vibrio</taxon>
    </lineage>
</organism>
<comment type="cofactor">
    <cofactor evidence="1">
        <name>Mg(2+)</name>
        <dbReference type="ChEBI" id="CHEBI:18420"/>
    </cofactor>
</comment>
<feature type="domain" description="Mandelate racemase/muconate lactonizing enzyme C-terminal" evidence="4">
    <location>
        <begin position="148"/>
        <end position="245"/>
    </location>
</feature>
<dbReference type="InterPro" id="IPR046945">
    <property type="entry name" value="RHMD-like"/>
</dbReference>
<dbReference type="Gene3D" id="3.20.20.120">
    <property type="entry name" value="Enolase-like C-terminal domain"/>
    <property type="match status" value="1"/>
</dbReference>
<dbReference type="Pfam" id="PF02746">
    <property type="entry name" value="MR_MLE_N"/>
    <property type="match status" value="1"/>
</dbReference>
<dbReference type="PANTHER" id="PTHR13794:SF58">
    <property type="entry name" value="MITOCHONDRIAL ENOLASE SUPERFAMILY MEMBER 1"/>
    <property type="match status" value="1"/>
</dbReference>
<keyword evidence="5" id="KW-0413">Isomerase</keyword>
<dbReference type="Proteomes" id="UP000029223">
    <property type="component" value="Unassembled WGS sequence"/>
</dbReference>